<feature type="transmembrane region" description="Helical" evidence="1">
    <location>
        <begin position="29"/>
        <end position="49"/>
    </location>
</feature>
<keyword evidence="1" id="KW-0812">Transmembrane</keyword>
<sequence>MAIILAITFIWIIILCLLLIKKNIHLLEIIFLICTTVIVNQLFCSFLQANLKWIEPYDTATAKAIIILQRTILVPLLTMCFLNLLIGAKKKRNKVIIFLVQLVIVYLIEELCGVFHIMRFYVDHLYLAFFQTTLLLIVGLISFKYFRSLLRQEVDIP</sequence>
<dbReference type="OrthoDB" id="2942570at2"/>
<keyword evidence="3" id="KW-1185">Reference proteome</keyword>
<protein>
    <submittedName>
        <fullName evidence="2">Uncharacterized protein</fullName>
    </submittedName>
</protein>
<organism evidence="2 3">
    <name type="scientific">Bacillus weihaiensis</name>
    <dbReference type="NCBI Taxonomy" id="1547283"/>
    <lineage>
        <taxon>Bacteria</taxon>
        <taxon>Bacillati</taxon>
        <taxon>Bacillota</taxon>
        <taxon>Bacilli</taxon>
        <taxon>Bacillales</taxon>
        <taxon>Bacillaceae</taxon>
        <taxon>Bacillus</taxon>
    </lineage>
</organism>
<dbReference type="RefSeq" id="WP_072580302.1">
    <property type="nucleotide sequence ID" value="NZ_CP016020.1"/>
</dbReference>
<reference evidence="2 3" key="1">
    <citation type="journal article" date="2016" name="Sci. Rep.">
        <title>Complete genome sequence and transcriptomic analysis of a novel marine strain Bacillus weihaiensis reveals the mechanism of brown algae degradation.</title>
        <authorList>
            <person name="Zhu Y."/>
            <person name="Chen P."/>
            <person name="Bao Y."/>
            <person name="Men Y."/>
            <person name="Zeng Y."/>
            <person name="Yang J."/>
            <person name="Sun J."/>
            <person name="Sun Y."/>
        </authorList>
    </citation>
    <scope>NUCLEOTIDE SEQUENCE [LARGE SCALE GENOMIC DNA]</scope>
    <source>
        <strain evidence="2 3">Alg07</strain>
    </source>
</reference>
<evidence type="ECO:0000313" key="3">
    <source>
        <dbReference type="Proteomes" id="UP000181936"/>
    </source>
</evidence>
<keyword evidence="1" id="KW-1133">Transmembrane helix</keyword>
<feature type="transmembrane region" description="Helical" evidence="1">
    <location>
        <begin position="124"/>
        <end position="143"/>
    </location>
</feature>
<feature type="transmembrane region" description="Helical" evidence="1">
    <location>
        <begin position="6"/>
        <end position="22"/>
    </location>
</feature>
<feature type="transmembrane region" description="Helical" evidence="1">
    <location>
        <begin position="95"/>
        <end position="118"/>
    </location>
</feature>
<accession>A0A1L3MT37</accession>
<evidence type="ECO:0000256" key="1">
    <source>
        <dbReference type="SAM" id="Phobius"/>
    </source>
</evidence>
<gene>
    <name evidence="2" type="ORF">A9C19_12545</name>
</gene>
<feature type="transmembrane region" description="Helical" evidence="1">
    <location>
        <begin position="64"/>
        <end position="88"/>
    </location>
</feature>
<dbReference type="Proteomes" id="UP000181936">
    <property type="component" value="Chromosome"/>
</dbReference>
<keyword evidence="1" id="KW-0472">Membrane</keyword>
<evidence type="ECO:0000313" key="2">
    <source>
        <dbReference type="EMBL" id="APH05512.1"/>
    </source>
</evidence>
<dbReference type="STRING" id="1547283.A9C19_12545"/>
<dbReference type="EMBL" id="CP016020">
    <property type="protein sequence ID" value="APH05512.1"/>
    <property type="molecule type" value="Genomic_DNA"/>
</dbReference>
<proteinExistence type="predicted"/>
<dbReference type="AlphaFoldDB" id="A0A1L3MT37"/>
<dbReference type="KEGG" id="bwh:A9C19_12545"/>
<name>A0A1L3MT37_9BACI</name>